<gene>
    <name evidence="1" type="ORF">C4K04_3394</name>
</gene>
<protein>
    <submittedName>
        <fullName evidence="1">Uncharacterized protein</fullName>
    </submittedName>
</protein>
<accession>A0A3G7TS37</accession>
<dbReference type="EMBL" id="CP027753">
    <property type="protein sequence ID" value="AZE49066.1"/>
    <property type="molecule type" value="Genomic_DNA"/>
</dbReference>
<name>A0A3G7TS37_9PSED</name>
<evidence type="ECO:0000313" key="1">
    <source>
        <dbReference type="EMBL" id="AZE49066.1"/>
    </source>
</evidence>
<reference evidence="1 2" key="1">
    <citation type="submission" date="2018-03" db="EMBL/GenBank/DDBJ databases">
        <title>Diversity of phytobeneficial traits revealed by whole-genome analysis of worldwide-isolated phenazine-producing Pseudomonas spp.</title>
        <authorList>
            <person name="Biessy A."/>
            <person name="Novinscak A."/>
            <person name="Blom J."/>
            <person name="Leger G."/>
            <person name="Thomashow L.S."/>
            <person name="Cazorla F.M."/>
            <person name="Josic D."/>
            <person name="Filion M."/>
        </authorList>
    </citation>
    <scope>NUCLEOTIDE SEQUENCE [LARGE SCALE GENOMIC DNA]</scope>
    <source>
        <strain evidence="1 2">B25</strain>
    </source>
</reference>
<sequence>MNFIANPENDISITSSSEIETSKKFMQKSLRAWKKIATKK</sequence>
<dbReference type="Proteomes" id="UP000268048">
    <property type="component" value="Chromosome"/>
</dbReference>
<proteinExistence type="predicted"/>
<evidence type="ECO:0000313" key="2">
    <source>
        <dbReference type="Proteomes" id="UP000268048"/>
    </source>
</evidence>
<organism evidence="1 2">
    <name type="scientific">Pseudomonas chlororaphis</name>
    <dbReference type="NCBI Taxonomy" id="587753"/>
    <lineage>
        <taxon>Bacteria</taxon>
        <taxon>Pseudomonadati</taxon>
        <taxon>Pseudomonadota</taxon>
        <taxon>Gammaproteobacteria</taxon>
        <taxon>Pseudomonadales</taxon>
        <taxon>Pseudomonadaceae</taxon>
        <taxon>Pseudomonas</taxon>
    </lineage>
</organism>
<dbReference type="AlphaFoldDB" id="A0A3G7TS37"/>